<feature type="coiled-coil region" evidence="1">
    <location>
        <begin position="104"/>
        <end position="138"/>
    </location>
</feature>
<feature type="compositionally biased region" description="Basic residues" evidence="2">
    <location>
        <begin position="19"/>
        <end position="33"/>
    </location>
</feature>
<evidence type="ECO:0000313" key="3">
    <source>
        <dbReference type="EMBL" id="SEN80610.1"/>
    </source>
</evidence>
<dbReference type="AlphaFoldDB" id="A0A1H8JIP4"/>
<reference evidence="3 4" key="1">
    <citation type="submission" date="2016-10" db="EMBL/GenBank/DDBJ databases">
        <authorList>
            <person name="de Groot N.N."/>
        </authorList>
    </citation>
    <scope>NUCLEOTIDE SEQUENCE [LARGE SCALE GENOMIC DNA]</scope>
    <source>
        <strain evidence="3 4">Calf135</strain>
    </source>
</reference>
<protein>
    <submittedName>
        <fullName evidence="3">Uncharacterized protein</fullName>
    </submittedName>
</protein>
<keyword evidence="4" id="KW-1185">Reference proteome</keyword>
<organism evidence="3 4">
    <name type="scientific">Peptostreptococcus russellii</name>
    <dbReference type="NCBI Taxonomy" id="215200"/>
    <lineage>
        <taxon>Bacteria</taxon>
        <taxon>Bacillati</taxon>
        <taxon>Bacillota</taxon>
        <taxon>Clostridia</taxon>
        <taxon>Peptostreptococcales</taxon>
        <taxon>Peptostreptococcaceae</taxon>
        <taxon>Peptostreptococcus</taxon>
    </lineage>
</organism>
<evidence type="ECO:0000313" key="4">
    <source>
        <dbReference type="Proteomes" id="UP000199512"/>
    </source>
</evidence>
<evidence type="ECO:0000256" key="1">
    <source>
        <dbReference type="SAM" id="Coils"/>
    </source>
</evidence>
<evidence type="ECO:0000256" key="2">
    <source>
        <dbReference type="SAM" id="MobiDB-lite"/>
    </source>
</evidence>
<name>A0A1H8JIP4_9FIRM</name>
<dbReference type="Proteomes" id="UP000199512">
    <property type="component" value="Unassembled WGS sequence"/>
</dbReference>
<sequence>MMANEKNLKTPSTSEARERGRKGGKASAKKRKEKAQIEKCLNTVLTAQIHEPKIQKMLEGYGMENTWLMAMLMAMATKAVNGSVGAFEQLMKMTSEVKKDKYDIAEQKARIEYMKVQVKEKEKNIKETESEESKLDKLMEAIEGGFKNE</sequence>
<dbReference type="STRING" id="215200.SAMN05216454_11434"/>
<feature type="region of interest" description="Disordered" evidence="2">
    <location>
        <begin position="1"/>
        <end position="34"/>
    </location>
</feature>
<gene>
    <name evidence="3" type="ORF">SAMN05216454_11434</name>
</gene>
<accession>A0A1H8JIP4</accession>
<dbReference type="EMBL" id="FODF01000014">
    <property type="protein sequence ID" value="SEN80610.1"/>
    <property type="molecule type" value="Genomic_DNA"/>
</dbReference>
<proteinExistence type="predicted"/>
<keyword evidence="1" id="KW-0175">Coiled coil</keyword>